<gene>
    <name evidence="1" type="ORF">LMG27174_05683</name>
</gene>
<proteinExistence type="predicted"/>
<sequence length="38" mass="3941">MTAAADGLKVNDARGKLVFEAPIGAALTTQLPPIHQHS</sequence>
<dbReference type="AlphaFoldDB" id="A0A6J5CAP6"/>
<dbReference type="EMBL" id="CADIJZ010000026">
    <property type="protein sequence ID" value="CAB3729761.1"/>
    <property type="molecule type" value="Genomic_DNA"/>
</dbReference>
<accession>A0A6J5CAP6</accession>
<name>A0A6J5CAP6_9BURK</name>
<evidence type="ECO:0000313" key="2">
    <source>
        <dbReference type="Proteomes" id="UP000494205"/>
    </source>
</evidence>
<reference evidence="1 2" key="1">
    <citation type="submission" date="2020-04" db="EMBL/GenBank/DDBJ databases">
        <authorList>
            <person name="De Canck E."/>
        </authorList>
    </citation>
    <scope>NUCLEOTIDE SEQUENCE [LARGE SCALE GENOMIC DNA]</scope>
    <source>
        <strain evidence="1 2">LMG 27174</strain>
    </source>
</reference>
<dbReference type="Proteomes" id="UP000494205">
    <property type="component" value="Unassembled WGS sequence"/>
</dbReference>
<protein>
    <submittedName>
        <fullName evidence="1">Uncharacterized protein</fullName>
    </submittedName>
</protein>
<organism evidence="1 2">
    <name type="scientific">Paraburkholderia rhynchosiae</name>
    <dbReference type="NCBI Taxonomy" id="487049"/>
    <lineage>
        <taxon>Bacteria</taxon>
        <taxon>Pseudomonadati</taxon>
        <taxon>Pseudomonadota</taxon>
        <taxon>Betaproteobacteria</taxon>
        <taxon>Burkholderiales</taxon>
        <taxon>Burkholderiaceae</taxon>
        <taxon>Paraburkholderia</taxon>
    </lineage>
</organism>
<evidence type="ECO:0000313" key="1">
    <source>
        <dbReference type="EMBL" id="CAB3729761.1"/>
    </source>
</evidence>